<dbReference type="Proteomes" id="UP000267623">
    <property type="component" value="Unassembled WGS sequence"/>
</dbReference>
<proteinExistence type="predicted"/>
<dbReference type="InterPro" id="IPR012657">
    <property type="entry name" value="23S_rRNA-intervening_sequence"/>
</dbReference>
<sequence length="129" mass="15152">MSTIKFHQDLKVFQKSFDVAMQIFELSKTFPKEETYSLKDQIRRSSRSVSANISEAWGRRKYEKSFVAKLTDSEGEARETQTWLQFSLACNYINEEQFSNLNNQYNEVIGMLVTMMNQSNKWCSFSSEK</sequence>
<evidence type="ECO:0000313" key="2">
    <source>
        <dbReference type="Proteomes" id="UP000267623"/>
    </source>
</evidence>
<dbReference type="AlphaFoldDB" id="A0A3N0X642"/>
<accession>A0A3N0X642</accession>
<gene>
    <name evidence="1" type="ORF">EGH73_10600</name>
</gene>
<dbReference type="RefSeq" id="WP_123281805.1">
    <property type="nucleotide sequence ID" value="NZ_DALZAR010000042.1"/>
</dbReference>
<evidence type="ECO:0000313" key="1">
    <source>
        <dbReference type="EMBL" id="ROI12808.1"/>
    </source>
</evidence>
<dbReference type="EMBL" id="RJTU01000067">
    <property type="protein sequence ID" value="ROI12808.1"/>
    <property type="molecule type" value="Genomic_DNA"/>
</dbReference>
<dbReference type="NCBIfam" id="TIGR02436">
    <property type="entry name" value="four helix bundle protein"/>
    <property type="match status" value="1"/>
</dbReference>
<dbReference type="SUPFAM" id="SSF158446">
    <property type="entry name" value="IVS-encoded protein-like"/>
    <property type="match status" value="1"/>
</dbReference>
<protein>
    <submittedName>
        <fullName evidence="1">Four helix bundle protein</fullName>
    </submittedName>
</protein>
<reference evidence="2" key="1">
    <citation type="submission" date="2018-11" db="EMBL/GenBank/DDBJ databases">
        <title>Proposal to divide the Flavobacteriaceae and reorganize its genera based on Amino Acid Identity values calculated from whole genome sequences.</title>
        <authorList>
            <person name="Nicholson A.C."/>
            <person name="Gulvik C.A."/>
            <person name="Whitney A.M."/>
            <person name="Humrighouse B.W."/>
            <person name="Bell M."/>
            <person name="Holmes B."/>
            <person name="Steigerwalt A."/>
            <person name="Villarma A."/>
            <person name="Sheth M."/>
            <person name="Batra D."/>
            <person name="Pryor J."/>
            <person name="Bernardet J.-F."/>
            <person name="Hugo C."/>
            <person name="Kampfer P."/>
            <person name="Newman J."/>
            <person name="Mcquiston J.R."/>
        </authorList>
    </citation>
    <scope>NUCLEOTIDE SEQUENCE [LARGE SCALE GENOMIC DNA]</scope>
    <source>
        <strain evidence="2">DSM 22165</strain>
    </source>
</reference>
<dbReference type="PANTHER" id="PTHR38471:SF2">
    <property type="entry name" value="FOUR HELIX BUNDLE PROTEIN"/>
    <property type="match status" value="1"/>
</dbReference>
<dbReference type="PANTHER" id="PTHR38471">
    <property type="entry name" value="FOUR HELIX BUNDLE PROTEIN"/>
    <property type="match status" value="1"/>
</dbReference>
<organism evidence="1 2">
    <name type="scientific">Epilithonimonas hominis</name>
    <dbReference type="NCBI Taxonomy" id="420404"/>
    <lineage>
        <taxon>Bacteria</taxon>
        <taxon>Pseudomonadati</taxon>
        <taxon>Bacteroidota</taxon>
        <taxon>Flavobacteriia</taxon>
        <taxon>Flavobacteriales</taxon>
        <taxon>Weeksellaceae</taxon>
        <taxon>Chryseobacterium group</taxon>
        <taxon>Epilithonimonas</taxon>
    </lineage>
</organism>
<dbReference type="CDD" id="cd16377">
    <property type="entry name" value="23S_rRNA_IVP_like"/>
    <property type="match status" value="1"/>
</dbReference>
<dbReference type="Pfam" id="PF05635">
    <property type="entry name" value="23S_rRNA_IVP"/>
    <property type="match status" value="1"/>
</dbReference>
<name>A0A3N0X642_9FLAO</name>
<dbReference type="InterPro" id="IPR036583">
    <property type="entry name" value="23S_rRNA_IVS_sf"/>
</dbReference>
<comment type="caution">
    <text evidence="1">The sequence shown here is derived from an EMBL/GenBank/DDBJ whole genome shotgun (WGS) entry which is preliminary data.</text>
</comment>
<dbReference type="Gene3D" id="1.20.1440.60">
    <property type="entry name" value="23S rRNA-intervening sequence"/>
    <property type="match status" value="1"/>
</dbReference>
<reference evidence="2" key="2">
    <citation type="submission" date="2018-11" db="EMBL/GenBank/DDBJ databases">
        <title>Proposal to divide the Flavobacteriaceae and reorganize its genera based on Amino Acid Identity values calculated from whole genome sequences.</title>
        <authorList>
            <person name="Nicholson A.C."/>
            <person name="Gulvik C.A."/>
            <person name="Whitney A.M."/>
            <person name="Humrighouse B.W."/>
            <person name="Bell M."/>
            <person name="Holmes B."/>
            <person name="Steigerwalt A."/>
            <person name="Villarma A."/>
            <person name="Sheth M."/>
            <person name="Batra D."/>
            <person name="Pryor J."/>
            <person name="Bernardet J.-F."/>
            <person name="Hugo C."/>
            <person name="Kampfer P."/>
            <person name="Newman J."/>
            <person name="Mcquiston J."/>
        </authorList>
    </citation>
    <scope>NUCLEOTIDE SEQUENCE [LARGE SCALE GENOMIC DNA]</scope>
    <source>
        <strain evidence="2">DSM 22165</strain>
    </source>
</reference>